<organism evidence="4 5">
    <name type="scientific">Smittium mucronatum</name>
    <dbReference type="NCBI Taxonomy" id="133383"/>
    <lineage>
        <taxon>Eukaryota</taxon>
        <taxon>Fungi</taxon>
        <taxon>Fungi incertae sedis</taxon>
        <taxon>Zoopagomycota</taxon>
        <taxon>Kickxellomycotina</taxon>
        <taxon>Harpellomycetes</taxon>
        <taxon>Harpellales</taxon>
        <taxon>Legeriomycetaceae</taxon>
        <taxon>Smittium</taxon>
    </lineage>
</organism>
<dbReference type="Gene3D" id="3.40.50.12780">
    <property type="entry name" value="N-terminal domain of ligase-like"/>
    <property type="match status" value="1"/>
</dbReference>
<dbReference type="GO" id="GO:0016020">
    <property type="term" value="C:membrane"/>
    <property type="evidence" value="ECO:0007669"/>
    <property type="project" value="TreeGrafter"/>
</dbReference>
<feature type="domain" description="AMP-dependent synthetase/ligase" evidence="3">
    <location>
        <begin position="44"/>
        <end position="480"/>
    </location>
</feature>
<dbReference type="OrthoDB" id="1700726at2759"/>
<dbReference type="InterPro" id="IPR000873">
    <property type="entry name" value="AMP-dep_synth/lig_dom"/>
</dbReference>
<keyword evidence="1" id="KW-0547">Nucleotide-binding</keyword>
<evidence type="ECO:0000313" key="4">
    <source>
        <dbReference type="EMBL" id="OLY80138.1"/>
    </source>
</evidence>
<keyword evidence="5" id="KW-1185">Reference proteome</keyword>
<dbReference type="STRING" id="133383.A0A1R0GTH0"/>
<keyword evidence="2" id="KW-0067">ATP-binding</keyword>
<sequence>MEESKSYCVPGSESPGFSTVRDAPNDKYLGYRPFDEASGTFGPYVFQTYSQIHKRATNLGAGIINLRLKHARDKSEENIQKILARKWPVCMYAINRLEWTLTDRALPTQSLYSVALYDTLGPQSSEYILNHSEASIVVCSFDKIHKLLLNIDNYPHVRVIISMDPLKNEQKSEESPAAFIPSPFNTRTANILLEWAQSKNIALYDIRQVEKIGFENPIPHHPPSPDDTYTMLYTSGTTGNPKGAVTTHMNYSAAATVVLTGRGKFKNKMSCVSFMPLAHTSGRNAENMITRNKGFIGYYCGDITKILEDNRALQPSMLTGVPRLLNRFYDLIASKTINDPGLLGIIARQGAKSKIENLLATGTYDHPVYDRLVFDTTKAIISKNLEYAPTGSAPIEAHVLNFLRISLKAKMIDLYGMTETSSVALGQNSTDLSVNSSGIPADGMEVRLRDVPDMEYLVTDLPCPRGEVLLRGPTIFKEYFKDEKKTRETFTPDGWLATGDIGRINSDGTVSIIDRKKSLFKLSQGEYVSPEKVEITITKNPFIMQAFVYGVSTKDYLVAIVVPDELMFIPWAQKILSKSSDGAESNGTFQQLAQNETVRSTLLASIQETCRSSGLNGFEIVKSILIEHVPFDVENNMLITPTFKLKRFDAAKYYKLAIDKLYQSQ</sequence>
<evidence type="ECO:0000313" key="5">
    <source>
        <dbReference type="Proteomes" id="UP000187455"/>
    </source>
</evidence>
<comment type="caution">
    <text evidence="4">The sequence shown here is derived from an EMBL/GenBank/DDBJ whole genome shotgun (WGS) entry which is preliminary data.</text>
</comment>
<evidence type="ECO:0000259" key="3">
    <source>
        <dbReference type="Pfam" id="PF00501"/>
    </source>
</evidence>
<dbReference type="AlphaFoldDB" id="A0A1R0GTH0"/>
<proteinExistence type="predicted"/>
<dbReference type="PANTHER" id="PTHR43272">
    <property type="entry name" value="LONG-CHAIN-FATTY-ACID--COA LIGASE"/>
    <property type="match status" value="1"/>
</dbReference>
<dbReference type="SUPFAM" id="SSF56801">
    <property type="entry name" value="Acetyl-CoA synthetase-like"/>
    <property type="match status" value="1"/>
</dbReference>
<dbReference type="PANTHER" id="PTHR43272:SF33">
    <property type="entry name" value="AMP-BINDING DOMAIN-CONTAINING PROTEIN-RELATED"/>
    <property type="match status" value="1"/>
</dbReference>
<dbReference type="InterPro" id="IPR042099">
    <property type="entry name" value="ANL_N_sf"/>
</dbReference>
<protein>
    <submittedName>
        <fullName evidence="4">Fatty acyl-CoA synthetase A</fullName>
    </submittedName>
</protein>
<dbReference type="Proteomes" id="UP000187455">
    <property type="component" value="Unassembled WGS sequence"/>
</dbReference>
<dbReference type="GO" id="GO:0004467">
    <property type="term" value="F:long-chain fatty acid-CoA ligase activity"/>
    <property type="evidence" value="ECO:0007669"/>
    <property type="project" value="TreeGrafter"/>
</dbReference>
<dbReference type="GO" id="GO:0005524">
    <property type="term" value="F:ATP binding"/>
    <property type="evidence" value="ECO:0007669"/>
    <property type="project" value="UniProtKB-KW"/>
</dbReference>
<dbReference type="InterPro" id="IPR020845">
    <property type="entry name" value="AMP-binding_CS"/>
</dbReference>
<dbReference type="Pfam" id="PF00501">
    <property type="entry name" value="AMP-binding"/>
    <property type="match status" value="1"/>
</dbReference>
<dbReference type="PROSITE" id="PS00455">
    <property type="entry name" value="AMP_BINDING"/>
    <property type="match status" value="1"/>
</dbReference>
<evidence type="ECO:0000256" key="2">
    <source>
        <dbReference type="ARBA" id="ARBA00022840"/>
    </source>
</evidence>
<accession>A0A1R0GTH0</accession>
<gene>
    <name evidence="4" type="ORF">AYI68_g5770</name>
</gene>
<dbReference type="EMBL" id="LSSL01003735">
    <property type="protein sequence ID" value="OLY80138.1"/>
    <property type="molecule type" value="Genomic_DNA"/>
</dbReference>
<dbReference type="GO" id="GO:0005783">
    <property type="term" value="C:endoplasmic reticulum"/>
    <property type="evidence" value="ECO:0007669"/>
    <property type="project" value="TreeGrafter"/>
</dbReference>
<reference evidence="4 5" key="1">
    <citation type="journal article" date="2016" name="Mol. Biol. Evol.">
        <title>Genome-Wide Survey of Gut Fungi (Harpellales) Reveals the First Horizontally Transferred Ubiquitin Gene from a Mosquito Host.</title>
        <authorList>
            <person name="Wang Y."/>
            <person name="White M.M."/>
            <person name="Kvist S."/>
            <person name="Moncalvo J.M."/>
        </authorList>
    </citation>
    <scope>NUCLEOTIDE SEQUENCE [LARGE SCALE GENOMIC DNA]</scope>
    <source>
        <strain evidence="4 5">ALG-7-W6</strain>
    </source>
</reference>
<name>A0A1R0GTH0_9FUNG</name>
<evidence type="ECO:0000256" key="1">
    <source>
        <dbReference type="ARBA" id="ARBA00022741"/>
    </source>
</evidence>